<dbReference type="VEuPathDB" id="FungiDB:G647_03872"/>
<reference evidence="4 5" key="1">
    <citation type="submission" date="2013-03" db="EMBL/GenBank/DDBJ databases">
        <title>The Genome Sequence of Cladophialophora carrionii CBS 160.54.</title>
        <authorList>
            <consortium name="The Broad Institute Genomics Platform"/>
            <person name="Cuomo C."/>
            <person name="de Hoog S."/>
            <person name="Gorbushina A."/>
            <person name="Walker B."/>
            <person name="Young S.K."/>
            <person name="Zeng Q."/>
            <person name="Gargeya S."/>
            <person name="Fitzgerald M."/>
            <person name="Haas B."/>
            <person name="Abouelleil A."/>
            <person name="Allen A.W."/>
            <person name="Alvarado L."/>
            <person name="Arachchi H.M."/>
            <person name="Berlin A.M."/>
            <person name="Chapman S.B."/>
            <person name="Gainer-Dewar J."/>
            <person name="Goldberg J."/>
            <person name="Griggs A."/>
            <person name="Gujja S."/>
            <person name="Hansen M."/>
            <person name="Howarth C."/>
            <person name="Imamovic A."/>
            <person name="Ireland A."/>
            <person name="Larimer J."/>
            <person name="McCowan C."/>
            <person name="Murphy C."/>
            <person name="Pearson M."/>
            <person name="Poon T.W."/>
            <person name="Priest M."/>
            <person name="Roberts A."/>
            <person name="Saif S."/>
            <person name="Shea T."/>
            <person name="Sisk P."/>
            <person name="Sykes S."/>
            <person name="Wortman J."/>
            <person name="Nusbaum C."/>
            <person name="Birren B."/>
        </authorList>
    </citation>
    <scope>NUCLEOTIDE SEQUENCE [LARGE SCALE GENOMIC DNA]</scope>
    <source>
        <strain evidence="4 5">CBS 160.54</strain>
    </source>
</reference>
<gene>
    <name evidence="4" type="ORF">G647_03872</name>
</gene>
<dbReference type="GeneID" id="19982365"/>
<dbReference type="GO" id="GO:0008474">
    <property type="term" value="F:palmitoyl-(protein) hydrolase activity"/>
    <property type="evidence" value="ECO:0007669"/>
    <property type="project" value="TreeGrafter"/>
</dbReference>
<dbReference type="AlphaFoldDB" id="V9DDV5"/>
<feature type="domain" description="Phospholipase/carboxylesterase/thioesterase" evidence="3">
    <location>
        <begin position="29"/>
        <end position="221"/>
    </location>
</feature>
<name>V9DDV5_9EURO</name>
<organism evidence="4 5">
    <name type="scientific">Cladophialophora carrionii CBS 160.54</name>
    <dbReference type="NCBI Taxonomy" id="1279043"/>
    <lineage>
        <taxon>Eukaryota</taxon>
        <taxon>Fungi</taxon>
        <taxon>Dikarya</taxon>
        <taxon>Ascomycota</taxon>
        <taxon>Pezizomycotina</taxon>
        <taxon>Eurotiomycetes</taxon>
        <taxon>Chaetothyriomycetidae</taxon>
        <taxon>Chaetothyriales</taxon>
        <taxon>Herpotrichiellaceae</taxon>
        <taxon>Cladophialophora</taxon>
    </lineage>
</organism>
<dbReference type="PANTHER" id="PTHR10655:SF67">
    <property type="entry name" value="PHOSPHOLIPASE_CARBOXYLESTERASE SUPERFAMILY (AFU_ORTHOLOGUE AFUA_5G09340)"/>
    <property type="match status" value="1"/>
</dbReference>
<dbReference type="RefSeq" id="XP_008726439.1">
    <property type="nucleotide sequence ID" value="XM_008728217.1"/>
</dbReference>
<feature type="compositionally biased region" description="Low complexity" evidence="2">
    <location>
        <begin position="172"/>
        <end position="191"/>
    </location>
</feature>
<evidence type="ECO:0000313" key="4">
    <source>
        <dbReference type="EMBL" id="ETI24503.1"/>
    </source>
</evidence>
<feature type="compositionally biased region" description="Pro residues" evidence="2">
    <location>
        <begin position="7"/>
        <end position="21"/>
    </location>
</feature>
<sequence length="265" mass="28131">MSTQQPSPTPTPTPIDFPPSLKPIIHLPPANKPTNAIVFLPGLGDTAGKFASFPRALNLPDALTITLNPPYPLPFPLGPGDQWSEDLQVDTSTGTLDADSPLTKSAELVAKDVIQKVLLDKFGFRPDHVHLFGFGQGGSLALSVPLHPSLSSLSLGGIVSIGGSLPLSMALPSTSTGTGTGTGNSTSKNKTPILLLSGSKSPLASVDSSPLKRVNSVYEHVKYHRWKKADDSMPKNREEVLPMMQFWAQTLKSRRGVPDDAVEIG</sequence>
<dbReference type="InterPro" id="IPR029058">
    <property type="entry name" value="AB_hydrolase_fold"/>
</dbReference>
<proteinExistence type="inferred from homology"/>
<dbReference type="InterPro" id="IPR003140">
    <property type="entry name" value="PLipase/COase/thioEstase"/>
</dbReference>
<dbReference type="GO" id="GO:0005737">
    <property type="term" value="C:cytoplasm"/>
    <property type="evidence" value="ECO:0007669"/>
    <property type="project" value="TreeGrafter"/>
</dbReference>
<dbReference type="PANTHER" id="PTHR10655">
    <property type="entry name" value="LYSOPHOSPHOLIPASE-RELATED"/>
    <property type="match status" value="1"/>
</dbReference>
<dbReference type="GO" id="GO:0052689">
    <property type="term" value="F:carboxylic ester hydrolase activity"/>
    <property type="evidence" value="ECO:0007669"/>
    <property type="project" value="TreeGrafter"/>
</dbReference>
<dbReference type="Pfam" id="PF02230">
    <property type="entry name" value="Abhydrolase_2"/>
    <property type="match status" value="1"/>
</dbReference>
<feature type="region of interest" description="Disordered" evidence="2">
    <location>
        <begin position="1"/>
        <end position="21"/>
    </location>
</feature>
<evidence type="ECO:0000259" key="3">
    <source>
        <dbReference type="Pfam" id="PF02230"/>
    </source>
</evidence>
<evidence type="ECO:0000256" key="2">
    <source>
        <dbReference type="SAM" id="MobiDB-lite"/>
    </source>
</evidence>
<evidence type="ECO:0000256" key="1">
    <source>
        <dbReference type="ARBA" id="ARBA00006499"/>
    </source>
</evidence>
<accession>V9DDV5</accession>
<dbReference type="Proteomes" id="UP000030678">
    <property type="component" value="Unassembled WGS sequence"/>
</dbReference>
<dbReference type="OrthoDB" id="437457at2759"/>
<protein>
    <recommendedName>
        <fullName evidence="3">Phospholipase/carboxylesterase/thioesterase domain-containing protein</fullName>
    </recommendedName>
</protein>
<evidence type="ECO:0000313" key="5">
    <source>
        <dbReference type="Proteomes" id="UP000030678"/>
    </source>
</evidence>
<comment type="similarity">
    <text evidence="1">Belongs to the AB hydrolase superfamily. AB hydrolase 2 family.</text>
</comment>
<dbReference type="SUPFAM" id="SSF53474">
    <property type="entry name" value="alpha/beta-Hydrolases"/>
    <property type="match status" value="1"/>
</dbReference>
<dbReference type="EMBL" id="KB822704">
    <property type="protein sequence ID" value="ETI24503.1"/>
    <property type="molecule type" value="Genomic_DNA"/>
</dbReference>
<feature type="region of interest" description="Disordered" evidence="2">
    <location>
        <begin position="172"/>
        <end position="192"/>
    </location>
</feature>
<dbReference type="InterPro" id="IPR050565">
    <property type="entry name" value="LYPA1-2/EST-like"/>
</dbReference>
<dbReference type="HOGENOM" id="CLU_062889_1_0_1"/>
<dbReference type="Gene3D" id="3.40.50.1820">
    <property type="entry name" value="alpha/beta hydrolase"/>
    <property type="match status" value="1"/>
</dbReference>